<gene>
    <name evidence="2" type="ORF">Afe05nite_83980</name>
</gene>
<name>A0A919JBE9_9ACTN</name>
<organism evidence="2 3">
    <name type="scientific">Paractinoplanes ferrugineus</name>
    <dbReference type="NCBI Taxonomy" id="113564"/>
    <lineage>
        <taxon>Bacteria</taxon>
        <taxon>Bacillati</taxon>
        <taxon>Actinomycetota</taxon>
        <taxon>Actinomycetes</taxon>
        <taxon>Micromonosporales</taxon>
        <taxon>Micromonosporaceae</taxon>
        <taxon>Paractinoplanes</taxon>
    </lineage>
</organism>
<comment type="caution">
    <text evidence="2">The sequence shown here is derived from an EMBL/GenBank/DDBJ whole genome shotgun (WGS) entry which is preliminary data.</text>
</comment>
<dbReference type="AlphaFoldDB" id="A0A919JBE9"/>
<evidence type="ECO:0000313" key="3">
    <source>
        <dbReference type="Proteomes" id="UP000598174"/>
    </source>
</evidence>
<protein>
    <submittedName>
        <fullName evidence="2">Uncharacterized protein</fullName>
    </submittedName>
</protein>
<dbReference type="EMBL" id="BOMM01000090">
    <property type="protein sequence ID" value="GIE16558.1"/>
    <property type="molecule type" value="Genomic_DNA"/>
</dbReference>
<feature type="compositionally biased region" description="Basic residues" evidence="1">
    <location>
        <begin position="90"/>
        <end position="101"/>
    </location>
</feature>
<proteinExistence type="predicted"/>
<dbReference type="Proteomes" id="UP000598174">
    <property type="component" value="Unassembled WGS sequence"/>
</dbReference>
<reference evidence="2" key="1">
    <citation type="submission" date="2021-01" db="EMBL/GenBank/DDBJ databases">
        <title>Whole genome shotgun sequence of Actinoplanes ferrugineus NBRC 15555.</title>
        <authorList>
            <person name="Komaki H."/>
            <person name="Tamura T."/>
        </authorList>
    </citation>
    <scope>NUCLEOTIDE SEQUENCE</scope>
    <source>
        <strain evidence="2">NBRC 15555</strain>
    </source>
</reference>
<accession>A0A919JBE9</accession>
<keyword evidence="3" id="KW-1185">Reference proteome</keyword>
<evidence type="ECO:0000313" key="2">
    <source>
        <dbReference type="EMBL" id="GIE16558.1"/>
    </source>
</evidence>
<feature type="region of interest" description="Disordered" evidence="1">
    <location>
        <begin position="78"/>
        <end position="119"/>
    </location>
</feature>
<sequence>MAEKFVGAGTAKLHIIAITRRLMGGHRHAGRRDVEGAQAGGCGRLAMPGREGARLRLRSDNSPAGVVVGAETRVRRLWAETKGGRDGPRAKGRGQRAKGSGRRVEDRGRTRRGGRARPG</sequence>
<feature type="compositionally biased region" description="Basic and acidic residues" evidence="1">
    <location>
        <begin position="78"/>
        <end position="89"/>
    </location>
</feature>
<feature type="compositionally biased region" description="Basic residues" evidence="1">
    <location>
        <begin position="109"/>
        <end position="119"/>
    </location>
</feature>
<evidence type="ECO:0000256" key="1">
    <source>
        <dbReference type="SAM" id="MobiDB-lite"/>
    </source>
</evidence>